<evidence type="ECO:0000256" key="2">
    <source>
        <dbReference type="ARBA" id="ARBA00022801"/>
    </source>
</evidence>
<keyword evidence="2" id="KW-0378">Hydrolase</keyword>
<accession>A0A6H9XUP5</accession>
<comment type="caution">
    <text evidence="6">The sequence shown here is derived from an EMBL/GenBank/DDBJ whole genome shotgun (WGS) entry which is preliminary data.</text>
</comment>
<feature type="domain" description="Resuscitation-promoting factor Rpf1 C-terminal" evidence="5">
    <location>
        <begin position="116"/>
        <end position="202"/>
    </location>
</feature>
<dbReference type="Proteomes" id="UP000249886">
    <property type="component" value="Unassembled WGS sequence"/>
</dbReference>
<keyword evidence="3" id="KW-0732">Signal</keyword>
<gene>
    <name evidence="6" type="primary">rpfA</name>
    <name evidence="6" type="ORF">NCTC10254_02164</name>
</gene>
<organism evidence="6 7">
    <name type="scientific">Corynebacterium matruchotii</name>
    <dbReference type="NCBI Taxonomy" id="43768"/>
    <lineage>
        <taxon>Bacteria</taxon>
        <taxon>Bacillati</taxon>
        <taxon>Actinomycetota</taxon>
        <taxon>Actinomycetes</taxon>
        <taxon>Mycobacteriales</taxon>
        <taxon>Corynebacteriaceae</taxon>
        <taxon>Corynebacterium</taxon>
    </lineage>
</organism>
<evidence type="ECO:0000313" key="6">
    <source>
        <dbReference type="EMBL" id="SPW31413.1"/>
    </source>
</evidence>
<proteinExistence type="inferred from homology"/>
<dbReference type="InterPro" id="IPR044905">
    <property type="entry name" value="Rpf1_C_sf"/>
</dbReference>
<protein>
    <submittedName>
        <fullName evidence="6">Resuscitation-promoting factor</fullName>
    </submittedName>
</protein>
<dbReference type="InterPro" id="IPR010618">
    <property type="entry name" value="RPF"/>
</dbReference>
<dbReference type="RefSeq" id="WP_005527493.1">
    <property type="nucleotide sequence ID" value="NZ_CAUVED010000004.1"/>
</dbReference>
<dbReference type="GeneID" id="84575231"/>
<dbReference type="GO" id="GO:0016787">
    <property type="term" value="F:hydrolase activity"/>
    <property type="evidence" value="ECO:0007669"/>
    <property type="project" value="UniProtKB-KW"/>
</dbReference>
<dbReference type="Pfam" id="PF11574">
    <property type="entry name" value="Rpf1_C"/>
    <property type="match status" value="1"/>
</dbReference>
<comment type="similarity">
    <text evidence="1">Belongs to the transglycosylase family. Rpf subfamily.</text>
</comment>
<dbReference type="Gene3D" id="1.10.1200.100">
    <property type="entry name" value="conserved protein domain from corynebacterium diphtheriae"/>
    <property type="match status" value="1"/>
</dbReference>
<evidence type="ECO:0000256" key="3">
    <source>
        <dbReference type="SAM" id="SignalP"/>
    </source>
</evidence>
<dbReference type="InterPro" id="IPR023346">
    <property type="entry name" value="Lysozyme-like_dom_sf"/>
</dbReference>
<reference evidence="6 7" key="1">
    <citation type="submission" date="2018-06" db="EMBL/GenBank/DDBJ databases">
        <authorList>
            <consortium name="Pathogen Informatics"/>
            <person name="Doyle S."/>
        </authorList>
    </citation>
    <scope>NUCLEOTIDE SEQUENCE [LARGE SCALE GENOMIC DNA]</scope>
    <source>
        <strain evidence="6 7">NCTC10254</strain>
    </source>
</reference>
<dbReference type="EMBL" id="UARK01000031">
    <property type="protein sequence ID" value="SPW31413.1"/>
    <property type="molecule type" value="Genomic_DNA"/>
</dbReference>
<dbReference type="CDD" id="cd13925">
    <property type="entry name" value="RPF"/>
    <property type="match status" value="1"/>
</dbReference>
<dbReference type="Pfam" id="PF06737">
    <property type="entry name" value="Transglycosylas"/>
    <property type="match status" value="1"/>
</dbReference>
<name>A0A6H9XUP5_9CORY</name>
<dbReference type="SUPFAM" id="SSF53955">
    <property type="entry name" value="Lysozyme-like"/>
    <property type="match status" value="1"/>
</dbReference>
<dbReference type="AlphaFoldDB" id="A0A6H9XUP5"/>
<sequence>MARHARKTASKFAKFAASTVAVGTASAIFSPAAHAAPDSDWDRLAQCESGGNWAINTGNGFHGGLQFTASTWNAHGGQQYAPYAYQASREQQIAVAERVLASQGWGAWPACSAKLGLNSAPTPRDTVSNAPSPVQQAVENAIANAQNDAQANTLASDAIYGLVKDRLASYGIQVPGEVHAFYTANRGDFNAFYTANRQIIDTAVRG</sequence>
<evidence type="ECO:0000259" key="5">
    <source>
        <dbReference type="Pfam" id="PF11574"/>
    </source>
</evidence>
<evidence type="ECO:0000259" key="4">
    <source>
        <dbReference type="Pfam" id="PF06737"/>
    </source>
</evidence>
<evidence type="ECO:0000313" key="7">
    <source>
        <dbReference type="Proteomes" id="UP000249886"/>
    </source>
</evidence>
<feature type="signal peptide" evidence="3">
    <location>
        <begin position="1"/>
        <end position="35"/>
    </location>
</feature>
<dbReference type="InterPro" id="IPR021630">
    <property type="entry name" value="Rpf1_C"/>
</dbReference>
<feature type="chain" id="PRO_5043215347" evidence="3">
    <location>
        <begin position="36"/>
        <end position="206"/>
    </location>
</feature>
<feature type="domain" description="Resuscitation-promoting factor core lysozyme-like" evidence="4">
    <location>
        <begin position="35"/>
        <end position="111"/>
    </location>
</feature>
<dbReference type="Gene3D" id="1.10.530.10">
    <property type="match status" value="1"/>
</dbReference>
<evidence type="ECO:0000256" key="1">
    <source>
        <dbReference type="ARBA" id="ARBA00010830"/>
    </source>
</evidence>